<dbReference type="GeneID" id="106462083"/>
<organism evidence="5 6">
    <name type="scientific">Limulus polyphemus</name>
    <name type="common">Atlantic horseshoe crab</name>
    <dbReference type="NCBI Taxonomy" id="6850"/>
    <lineage>
        <taxon>Eukaryota</taxon>
        <taxon>Metazoa</taxon>
        <taxon>Ecdysozoa</taxon>
        <taxon>Arthropoda</taxon>
        <taxon>Chelicerata</taxon>
        <taxon>Merostomata</taxon>
        <taxon>Xiphosura</taxon>
        <taxon>Limulidae</taxon>
        <taxon>Limulus</taxon>
    </lineage>
</organism>
<dbReference type="PANTHER" id="PTHR19368:SF15">
    <property type="entry name" value="XLR_SYCP3_FAM9 DOMAIN-CONTAINING PROTEIN"/>
    <property type="match status" value="1"/>
</dbReference>
<comment type="similarity">
    <text evidence="1">Belongs to the XLR/SYCP3 family.</text>
</comment>
<dbReference type="Pfam" id="PF04803">
    <property type="entry name" value="Cor1"/>
    <property type="match status" value="1"/>
</dbReference>
<feature type="compositionally biased region" description="Low complexity" evidence="3">
    <location>
        <begin position="48"/>
        <end position="59"/>
    </location>
</feature>
<feature type="domain" description="XLR/SYCP3/FAM9" evidence="4">
    <location>
        <begin position="103"/>
        <end position="234"/>
    </location>
</feature>
<feature type="region of interest" description="Disordered" evidence="3">
    <location>
        <begin position="1"/>
        <end position="83"/>
    </location>
</feature>
<dbReference type="InterPro" id="IPR051443">
    <property type="entry name" value="XLR/SYCP3"/>
</dbReference>
<gene>
    <name evidence="6" type="primary">LOC106462083</name>
</gene>
<dbReference type="PANTHER" id="PTHR19368">
    <property type="entry name" value="XLR/SCP3/FAM9"/>
    <property type="match status" value="1"/>
</dbReference>
<dbReference type="Proteomes" id="UP000694941">
    <property type="component" value="Unplaced"/>
</dbReference>
<evidence type="ECO:0000259" key="4">
    <source>
        <dbReference type="Pfam" id="PF04803"/>
    </source>
</evidence>
<sequence>MSRKGQKKNTKEKENTNVNNSDKNEFCTESPLIGELSPLRLGLDLDHNGNSTSTRTTNGPQNNGPVKRHAISVDPDDSGIGNPADFTGDLSKLLECFGVDINKSLVAKRRRLEQYTQDSMKATAKRVFDMTKTQATERKRLIEEFHKQMSNFIQQGEIELEKAKDAEDRLQKLIQQQQKHQQQMRISQSQRLKILKQLGEQFFQGMEELENRHVGQYSSVQTDLRKEMALLQKKILMDTQQQEMMNVKKSLQSMLM</sequence>
<dbReference type="RefSeq" id="XP_022244925.1">
    <property type="nucleotide sequence ID" value="XM_022389217.1"/>
</dbReference>
<evidence type="ECO:0000256" key="2">
    <source>
        <dbReference type="SAM" id="Coils"/>
    </source>
</evidence>
<reference evidence="6" key="1">
    <citation type="submission" date="2025-08" db="UniProtKB">
        <authorList>
            <consortium name="RefSeq"/>
        </authorList>
    </citation>
    <scope>IDENTIFICATION</scope>
    <source>
        <tissue evidence="6">Muscle</tissue>
    </source>
</reference>
<evidence type="ECO:0000313" key="5">
    <source>
        <dbReference type="Proteomes" id="UP000694941"/>
    </source>
</evidence>
<accession>A0ABM1SMR9</accession>
<dbReference type="InterPro" id="IPR006888">
    <property type="entry name" value="XLR/SYCP3/FAM9_dom"/>
</dbReference>
<evidence type="ECO:0000313" key="6">
    <source>
        <dbReference type="RefSeq" id="XP_022244925.1"/>
    </source>
</evidence>
<evidence type="ECO:0000256" key="3">
    <source>
        <dbReference type="SAM" id="MobiDB-lite"/>
    </source>
</evidence>
<keyword evidence="5" id="KW-1185">Reference proteome</keyword>
<name>A0ABM1SMR9_LIMPO</name>
<feature type="coiled-coil region" evidence="2">
    <location>
        <begin position="153"/>
        <end position="190"/>
    </location>
</feature>
<proteinExistence type="inferred from homology"/>
<keyword evidence="2" id="KW-0175">Coiled coil</keyword>
<evidence type="ECO:0000256" key="1">
    <source>
        <dbReference type="ARBA" id="ARBA00010283"/>
    </source>
</evidence>
<protein>
    <submittedName>
        <fullName evidence="6">Synaptonemal complex protein 3-like</fullName>
    </submittedName>
</protein>